<accession>A0A9W6Z5Y2</accession>
<feature type="domain" description="Mitochondrial adapter protein MCP1 transmembrane" evidence="3">
    <location>
        <begin position="195"/>
        <end position="280"/>
    </location>
</feature>
<name>A0A9W6Z5Y2_AMBMO</name>
<feature type="transmembrane region" description="Helical" evidence="2">
    <location>
        <begin position="178"/>
        <end position="200"/>
    </location>
</feature>
<evidence type="ECO:0000256" key="1">
    <source>
        <dbReference type="SAM" id="MobiDB-lite"/>
    </source>
</evidence>
<comment type="caution">
    <text evidence="4">The sequence shown here is derived from an EMBL/GenBank/DDBJ whole genome shotgun (WGS) entry which is preliminary data.</text>
</comment>
<dbReference type="PANTHER" id="PTHR38409:SF1">
    <property type="entry name" value="MITOCHONDRIAL ADAPTER PROTEIN MCP1"/>
    <property type="match status" value="1"/>
</dbReference>
<reference evidence="4" key="1">
    <citation type="submission" date="2023-04" db="EMBL/GenBank/DDBJ databases">
        <title>Ambrosiozyma monospora NBRC 1965.</title>
        <authorList>
            <person name="Ichikawa N."/>
            <person name="Sato H."/>
            <person name="Tonouchi N."/>
        </authorList>
    </citation>
    <scope>NUCLEOTIDE SEQUENCE</scope>
    <source>
        <strain evidence="4">NBRC 1965</strain>
    </source>
</reference>
<dbReference type="Proteomes" id="UP001165063">
    <property type="component" value="Unassembled WGS sequence"/>
</dbReference>
<evidence type="ECO:0000259" key="3">
    <source>
        <dbReference type="Pfam" id="PF07950"/>
    </source>
</evidence>
<feature type="transmembrane region" description="Helical" evidence="2">
    <location>
        <begin position="99"/>
        <end position="119"/>
    </location>
</feature>
<organism evidence="4 5">
    <name type="scientific">Ambrosiozyma monospora</name>
    <name type="common">Yeast</name>
    <name type="synonym">Endomycopsis monosporus</name>
    <dbReference type="NCBI Taxonomy" id="43982"/>
    <lineage>
        <taxon>Eukaryota</taxon>
        <taxon>Fungi</taxon>
        <taxon>Dikarya</taxon>
        <taxon>Ascomycota</taxon>
        <taxon>Saccharomycotina</taxon>
        <taxon>Pichiomycetes</taxon>
        <taxon>Pichiales</taxon>
        <taxon>Pichiaceae</taxon>
        <taxon>Ambrosiozyma</taxon>
    </lineage>
</organism>
<dbReference type="GO" id="GO:0055088">
    <property type="term" value="P:lipid homeostasis"/>
    <property type="evidence" value="ECO:0007669"/>
    <property type="project" value="InterPro"/>
</dbReference>
<dbReference type="PANTHER" id="PTHR38409">
    <property type="entry name" value="MDM10-COMPLEMENTING PROTEIN 1"/>
    <property type="match status" value="1"/>
</dbReference>
<dbReference type="OrthoDB" id="10259513at2759"/>
<keyword evidence="2" id="KW-1133">Transmembrane helix</keyword>
<feature type="transmembrane region" description="Helical" evidence="2">
    <location>
        <begin position="233"/>
        <end position="255"/>
    </location>
</feature>
<gene>
    <name evidence="4" type="ORF">Amon01_000730500</name>
</gene>
<dbReference type="InterPro" id="IPR012472">
    <property type="entry name" value="MCP1_TM"/>
</dbReference>
<dbReference type="GO" id="GO:0005741">
    <property type="term" value="C:mitochondrial outer membrane"/>
    <property type="evidence" value="ECO:0007669"/>
    <property type="project" value="TreeGrafter"/>
</dbReference>
<feature type="transmembrane region" description="Helical" evidence="2">
    <location>
        <begin position="267"/>
        <end position="285"/>
    </location>
</feature>
<proteinExistence type="predicted"/>
<dbReference type="AlphaFoldDB" id="A0A9W6Z5Y2"/>
<protein>
    <submittedName>
        <fullName evidence="4">Unnamed protein product</fullName>
    </submittedName>
</protein>
<dbReference type="GO" id="GO:0007005">
    <property type="term" value="P:mitochondrion organization"/>
    <property type="evidence" value="ECO:0007669"/>
    <property type="project" value="TreeGrafter"/>
</dbReference>
<sequence length="305" mass="32931">MSSSSSSSLKTVLPEPITLDDDPVPGVPTSGSPSKPFTLRLIPALKQVQKYSTIPFSIFAILHVSAVVVAPATAGTGVAEELISAGRELYQVSGFEQGLLVSTLFHVFSGVTLSLLRQYDRYNKYGSRKTKIATTRKKISQFPSGDPNDEIVDDKNEGLGGISSLLGLGSRTSLTYKYLGLSPLSFSGYVLVACLAYHVVKERINPLLVDGDSSMIDLSYVSHAINLDPFKSIAGMSVLVGTASYHILSGWNRYLKLFTLRARKRTYGLIVVLTALAFASCFEIKKIGPAYGATARTFNAYIEAL</sequence>
<evidence type="ECO:0000256" key="2">
    <source>
        <dbReference type="SAM" id="Phobius"/>
    </source>
</evidence>
<evidence type="ECO:0000313" key="4">
    <source>
        <dbReference type="EMBL" id="GMG52195.1"/>
    </source>
</evidence>
<keyword evidence="2" id="KW-0812">Transmembrane</keyword>
<dbReference type="InterPro" id="IPR039960">
    <property type="entry name" value="MCP1"/>
</dbReference>
<keyword evidence="5" id="KW-1185">Reference proteome</keyword>
<dbReference type="Pfam" id="PF07950">
    <property type="entry name" value="MCP1_TM"/>
    <property type="match status" value="1"/>
</dbReference>
<feature type="region of interest" description="Disordered" evidence="1">
    <location>
        <begin position="1"/>
        <end position="32"/>
    </location>
</feature>
<evidence type="ECO:0000313" key="5">
    <source>
        <dbReference type="Proteomes" id="UP001165063"/>
    </source>
</evidence>
<dbReference type="EMBL" id="BSXU01005289">
    <property type="protein sequence ID" value="GMG52195.1"/>
    <property type="molecule type" value="Genomic_DNA"/>
</dbReference>
<feature type="transmembrane region" description="Helical" evidence="2">
    <location>
        <begin position="56"/>
        <end position="79"/>
    </location>
</feature>
<keyword evidence="2" id="KW-0472">Membrane</keyword>